<name>A0A1F4ZUM0_9BACT</name>
<dbReference type="SUPFAM" id="SSF52972">
    <property type="entry name" value="ITPase-like"/>
    <property type="match status" value="1"/>
</dbReference>
<dbReference type="EMBL" id="MEXR01000014">
    <property type="protein sequence ID" value="OGD10082.1"/>
    <property type="molecule type" value="Genomic_DNA"/>
</dbReference>
<sequence length="193" mass="21818">MKQIVFVTGNQLKILHANEVLNKFGYEVVQKKAELIEPREEDPERVVIEKATQAFEVLKTPLIVEDSGIFIAALNGFPKTMVKFAESTIGISGILKLMEGKDDRSAEFRQSLAYMSSEMSAPKVFSYVDGGYRVAEKIQDGENSYFEFNKILIPPGENKTLSTFSKEWCAKRDAQANKGNIHYEQLARWLDSL</sequence>
<gene>
    <name evidence="3" type="ORF">A2397_04565</name>
</gene>
<dbReference type="GO" id="GO:0005737">
    <property type="term" value="C:cytoplasm"/>
    <property type="evidence" value="ECO:0007669"/>
    <property type="project" value="TreeGrafter"/>
</dbReference>
<evidence type="ECO:0000256" key="1">
    <source>
        <dbReference type="ARBA" id="ARBA00008023"/>
    </source>
</evidence>
<dbReference type="PANTHER" id="PTHR11067">
    <property type="entry name" value="INOSINE TRIPHOSPHATE PYROPHOSPHATASE/HAM1 PROTEIN"/>
    <property type="match status" value="1"/>
</dbReference>
<dbReference type="InterPro" id="IPR002637">
    <property type="entry name" value="RdgB/HAM1"/>
</dbReference>
<reference evidence="3 4" key="1">
    <citation type="journal article" date="2016" name="Nat. Commun.">
        <title>Thousands of microbial genomes shed light on interconnected biogeochemical processes in an aquifer system.</title>
        <authorList>
            <person name="Anantharaman K."/>
            <person name="Brown C.T."/>
            <person name="Hug L.A."/>
            <person name="Sharon I."/>
            <person name="Castelle C.J."/>
            <person name="Probst A.J."/>
            <person name="Thomas B.C."/>
            <person name="Singh A."/>
            <person name="Wilkins M.J."/>
            <person name="Karaoz U."/>
            <person name="Brodie E.L."/>
            <person name="Williams K.H."/>
            <person name="Hubbard S.S."/>
            <person name="Banfield J.F."/>
        </authorList>
    </citation>
    <scope>NUCLEOTIDE SEQUENCE [LARGE SCALE GENOMIC DNA]</scope>
</reference>
<accession>A0A1F4ZUM0</accession>
<protein>
    <recommendedName>
        <fullName evidence="5">Non-canonical purine NTP pyrophosphatase</fullName>
    </recommendedName>
</protein>
<comment type="caution">
    <text evidence="3">The sequence shown here is derived from an EMBL/GenBank/DDBJ whole genome shotgun (WGS) entry which is preliminary data.</text>
</comment>
<evidence type="ECO:0008006" key="5">
    <source>
        <dbReference type="Google" id="ProtNLM"/>
    </source>
</evidence>
<evidence type="ECO:0000313" key="4">
    <source>
        <dbReference type="Proteomes" id="UP000176424"/>
    </source>
</evidence>
<evidence type="ECO:0000256" key="2">
    <source>
        <dbReference type="ARBA" id="ARBA00022801"/>
    </source>
</evidence>
<keyword evidence="2" id="KW-0378">Hydrolase</keyword>
<comment type="similarity">
    <text evidence="1">Belongs to the HAM1 NTPase family.</text>
</comment>
<evidence type="ECO:0000313" key="3">
    <source>
        <dbReference type="EMBL" id="OGD10082.1"/>
    </source>
</evidence>
<dbReference type="STRING" id="1797263.A2397_04565"/>
<dbReference type="Proteomes" id="UP000176424">
    <property type="component" value="Unassembled WGS sequence"/>
</dbReference>
<dbReference type="AlphaFoldDB" id="A0A1F4ZUM0"/>
<dbReference type="GO" id="GO:0047429">
    <property type="term" value="F:nucleoside triphosphate diphosphatase activity"/>
    <property type="evidence" value="ECO:0007669"/>
    <property type="project" value="InterPro"/>
</dbReference>
<dbReference type="Pfam" id="PF01725">
    <property type="entry name" value="Ham1p_like"/>
    <property type="match status" value="1"/>
</dbReference>
<dbReference type="GO" id="GO:0009143">
    <property type="term" value="P:nucleoside triphosphate catabolic process"/>
    <property type="evidence" value="ECO:0007669"/>
    <property type="project" value="InterPro"/>
</dbReference>
<dbReference type="PANTHER" id="PTHR11067:SF9">
    <property type="entry name" value="INOSINE TRIPHOSPHATE PYROPHOSPHATASE"/>
    <property type="match status" value="1"/>
</dbReference>
<dbReference type="Gene3D" id="3.90.950.10">
    <property type="match status" value="1"/>
</dbReference>
<proteinExistence type="inferred from homology"/>
<organism evidence="3 4">
    <name type="scientific">Candidatus Amesbacteria bacterium RIFOXYB1_FULL_44_23</name>
    <dbReference type="NCBI Taxonomy" id="1797263"/>
    <lineage>
        <taxon>Bacteria</taxon>
        <taxon>Candidatus Amesiibacteriota</taxon>
    </lineage>
</organism>
<dbReference type="InterPro" id="IPR029001">
    <property type="entry name" value="ITPase-like_fam"/>
</dbReference>